<dbReference type="RefSeq" id="YP_010738917.1">
    <property type="nucleotide sequence ID" value="NC_073033.1"/>
</dbReference>
<keyword evidence="2" id="KW-1185">Reference proteome</keyword>
<evidence type="ECO:0000313" key="1">
    <source>
        <dbReference type="EMBL" id="QNN97187.1"/>
    </source>
</evidence>
<reference evidence="1 2" key="1">
    <citation type="submission" date="2020-06" db="EMBL/GenBank/DDBJ databases">
        <authorList>
            <person name="Tamanaha E."/>
            <person name="Walsh S.E."/>
            <person name="Anton B.P."/>
            <person name="Fomenkov A."/>
            <person name="Xu S.-Y."/>
            <person name="Weigele P.R."/>
        </authorList>
    </citation>
    <scope>NUCLEOTIDE SEQUENCE [LARGE SCALE GENOMIC DNA]</scope>
</reference>
<evidence type="ECO:0000313" key="2">
    <source>
        <dbReference type="Proteomes" id="UP000516126"/>
    </source>
</evidence>
<accession>A0A7G9UT32</accession>
<proteinExistence type="predicted"/>
<dbReference type="KEGG" id="vg:79586299"/>
<dbReference type="InterPro" id="IPR056919">
    <property type="entry name" value="Phage_TAC_18"/>
</dbReference>
<name>A0A7G9UT32_9CAUD</name>
<organism evidence="1 2">
    <name type="scientific">Xanthomonas phage Xp12</name>
    <dbReference type="NCBI Taxonomy" id="2746072"/>
    <lineage>
        <taxon>Viruses</taxon>
        <taxon>Duplodnaviria</taxon>
        <taxon>Heunggongvirae</taxon>
        <taxon>Uroviricota</taxon>
        <taxon>Caudoviricetes</taxon>
        <taxon>Mesyanzhinovviridae</taxon>
        <taxon>Bradleyvirinae</taxon>
        <taxon>Bosavirus</taxon>
        <taxon>Bosavirus Xp12</taxon>
    </lineage>
</organism>
<dbReference type="Pfam" id="PF23812">
    <property type="entry name" value="Phage_TAC_18"/>
    <property type="match status" value="1"/>
</dbReference>
<dbReference type="Proteomes" id="UP000516126">
    <property type="component" value="Segment"/>
</dbReference>
<dbReference type="EMBL" id="MT664984">
    <property type="protein sequence ID" value="QNN97187.1"/>
    <property type="molecule type" value="Genomic_DNA"/>
</dbReference>
<sequence length="79" mass="9420">MQVWKTLKRKPPQLEDAPELPEELGYIWEWFREVFAGVPLTFQEMQAWSQMTGKPLLGWEADLIKSLDRIFWKVNNRGN</sequence>
<dbReference type="GeneID" id="79586299"/>
<protein>
    <submittedName>
        <fullName evidence="1">Uncharacterized protein</fullName>
    </submittedName>
</protein>